<reference evidence="2" key="2">
    <citation type="submission" date="2023-02" db="EMBL/GenBank/DDBJ databases">
        <authorList>
            <person name="Swenson N.G."/>
            <person name="Wegrzyn J.L."/>
            <person name="Mcevoy S.L."/>
        </authorList>
    </citation>
    <scope>NUCLEOTIDE SEQUENCE</scope>
    <source>
        <strain evidence="2">91603</strain>
        <tissue evidence="2">Leaf</tissue>
    </source>
</reference>
<accession>A0AAD5NY29</accession>
<comment type="caution">
    <text evidence="2">The sequence shown here is derived from an EMBL/GenBank/DDBJ whole genome shotgun (WGS) entry which is preliminary data.</text>
</comment>
<dbReference type="InterPro" id="IPR036052">
    <property type="entry name" value="TrpB-like_PALP_sf"/>
</dbReference>
<dbReference type="Pfam" id="PF00291">
    <property type="entry name" value="PALP"/>
    <property type="match status" value="1"/>
</dbReference>
<gene>
    <name evidence="2" type="ORF">LWI28_021235</name>
</gene>
<name>A0AAD5NY29_ACENE</name>
<dbReference type="Gene3D" id="3.40.50.1100">
    <property type="match status" value="1"/>
</dbReference>
<dbReference type="SUPFAM" id="SSF53686">
    <property type="entry name" value="Tryptophan synthase beta subunit-like PLP-dependent enzymes"/>
    <property type="match status" value="1"/>
</dbReference>
<dbReference type="AlphaFoldDB" id="A0AAD5NY29"/>
<dbReference type="Proteomes" id="UP001064489">
    <property type="component" value="Chromosome 3"/>
</dbReference>
<dbReference type="InterPro" id="IPR050214">
    <property type="entry name" value="Cys_Synth/Cystath_Beta-Synth"/>
</dbReference>
<dbReference type="PANTHER" id="PTHR10314">
    <property type="entry name" value="CYSTATHIONINE BETA-SYNTHASE"/>
    <property type="match status" value="1"/>
</dbReference>
<evidence type="ECO:0000313" key="3">
    <source>
        <dbReference type="Proteomes" id="UP001064489"/>
    </source>
</evidence>
<dbReference type="EMBL" id="JAJSOW010000100">
    <property type="protein sequence ID" value="KAI9186814.1"/>
    <property type="molecule type" value="Genomic_DNA"/>
</dbReference>
<feature type="domain" description="Tryptophan synthase beta chain-like PALP" evidence="1">
    <location>
        <begin position="25"/>
        <end position="108"/>
    </location>
</feature>
<protein>
    <recommendedName>
        <fullName evidence="1">Tryptophan synthase beta chain-like PALP domain-containing protein</fullName>
    </recommendedName>
</protein>
<reference evidence="2" key="1">
    <citation type="journal article" date="2022" name="Plant J.">
        <title>Strategies of tolerance reflected in two North American maple genomes.</title>
        <authorList>
            <person name="McEvoy S.L."/>
            <person name="Sezen U.U."/>
            <person name="Trouern-Trend A."/>
            <person name="McMahon S.M."/>
            <person name="Schaberg P.G."/>
            <person name="Yang J."/>
            <person name="Wegrzyn J.L."/>
            <person name="Swenson N.G."/>
        </authorList>
    </citation>
    <scope>NUCLEOTIDE SEQUENCE</scope>
    <source>
        <strain evidence="2">91603</strain>
    </source>
</reference>
<sequence length="139" mass="15297">MRNLTNFTFGYAMHEQQYRFKTLPIELTSGNTGIGLVSIAAAKGYKIILVMPSSYSLERRTVLQAFGAEFCLTDPSKGYDGTLAKAEEILKNTPNGFLLQQCENPDKCQSAGIFHMSISRGGALKGFLIQFVIVYADSL</sequence>
<proteinExistence type="predicted"/>
<evidence type="ECO:0000259" key="1">
    <source>
        <dbReference type="Pfam" id="PF00291"/>
    </source>
</evidence>
<evidence type="ECO:0000313" key="2">
    <source>
        <dbReference type="EMBL" id="KAI9186814.1"/>
    </source>
</evidence>
<keyword evidence="3" id="KW-1185">Reference proteome</keyword>
<dbReference type="InterPro" id="IPR001926">
    <property type="entry name" value="TrpB-like_PALP"/>
</dbReference>
<organism evidence="2 3">
    <name type="scientific">Acer negundo</name>
    <name type="common">Box elder</name>
    <dbReference type="NCBI Taxonomy" id="4023"/>
    <lineage>
        <taxon>Eukaryota</taxon>
        <taxon>Viridiplantae</taxon>
        <taxon>Streptophyta</taxon>
        <taxon>Embryophyta</taxon>
        <taxon>Tracheophyta</taxon>
        <taxon>Spermatophyta</taxon>
        <taxon>Magnoliopsida</taxon>
        <taxon>eudicotyledons</taxon>
        <taxon>Gunneridae</taxon>
        <taxon>Pentapetalae</taxon>
        <taxon>rosids</taxon>
        <taxon>malvids</taxon>
        <taxon>Sapindales</taxon>
        <taxon>Sapindaceae</taxon>
        <taxon>Hippocastanoideae</taxon>
        <taxon>Acereae</taxon>
        <taxon>Acer</taxon>
    </lineage>
</organism>